<evidence type="ECO:0000313" key="1">
    <source>
        <dbReference type="EMBL" id="KKK58053.1"/>
    </source>
</evidence>
<proteinExistence type="predicted"/>
<protein>
    <submittedName>
        <fullName evidence="1">Uncharacterized protein</fullName>
    </submittedName>
</protein>
<dbReference type="AlphaFoldDB" id="A0A0F8WMY1"/>
<gene>
    <name evidence="1" type="ORF">LCGC14_3048300</name>
</gene>
<sequence>MRRFYTILAILVFTSLGLVYGQTATLVPDSALTEQRLDVRLLSIKLGGGESFINTTFLGVEDFNLAGFPVGTTFSGTPYTSSDSVVLSLDYDGTDFDTDSLNAHIVIMDSVLTVSSSDLPTDSVTVYSYIEIPFSRLTPDSVLTEQRLDQRSIKIKLGGDETFISPGTLAADDFTLVGFPAGTTVNGSLPGSSDSIVLLLAFNGTDFDSDSLNAHVLISASVLTVSSSDLSTDSLAVLSYLEIPSASLVSDSVLTESRLDARSVTITLDDELFKDYGSLVAGNFVLINAPTVTNIENVTGNSPTEVVIDLAFSGPDFDTDYEDFAVDID</sequence>
<accession>A0A0F8WMY1</accession>
<name>A0A0F8WMY1_9ZZZZ</name>
<dbReference type="EMBL" id="LAZR01064172">
    <property type="protein sequence ID" value="KKK58053.1"/>
    <property type="molecule type" value="Genomic_DNA"/>
</dbReference>
<feature type="non-terminal residue" evidence="1">
    <location>
        <position position="329"/>
    </location>
</feature>
<comment type="caution">
    <text evidence="1">The sequence shown here is derived from an EMBL/GenBank/DDBJ whole genome shotgun (WGS) entry which is preliminary data.</text>
</comment>
<reference evidence="1" key="1">
    <citation type="journal article" date="2015" name="Nature">
        <title>Complex archaea that bridge the gap between prokaryotes and eukaryotes.</title>
        <authorList>
            <person name="Spang A."/>
            <person name="Saw J.H."/>
            <person name="Jorgensen S.L."/>
            <person name="Zaremba-Niedzwiedzka K."/>
            <person name="Martijn J."/>
            <person name="Lind A.E."/>
            <person name="van Eijk R."/>
            <person name="Schleper C."/>
            <person name="Guy L."/>
            <person name="Ettema T.J."/>
        </authorList>
    </citation>
    <scope>NUCLEOTIDE SEQUENCE</scope>
</reference>
<organism evidence="1">
    <name type="scientific">marine sediment metagenome</name>
    <dbReference type="NCBI Taxonomy" id="412755"/>
    <lineage>
        <taxon>unclassified sequences</taxon>
        <taxon>metagenomes</taxon>
        <taxon>ecological metagenomes</taxon>
    </lineage>
</organism>